<dbReference type="EMBL" id="AATS01000002">
    <property type="protein sequence ID" value="EAU55593.1"/>
    <property type="molecule type" value="Genomic_DNA"/>
</dbReference>
<sequence>MTIDAVAISLFSHRLSALCEEMGAVLKHSAISPNIRDREDFSCALFDRTGELVAQAAHIPVHLGSMAFAMHDVVGRFDWCDGDVVVFNDPFLGGTHLPDITVVMPIFIKAVLVGFSATRAHHADIGGKSPGSMGLETSLADEGMVISPRYWFVAGEEQPALAASFYQRVRAPDERLGDLSAQRAACAVGVMRLADYEQDKLQSMFAQLMAVSSRYGRQCIAAIPDGVFCFADTLEDDGCGNGPLRIMVRVTIAGETACVDFTGTDLQTTGPVNCPLAVTAASVFYVFRCLMPKHVPQTAAVFEPITITTEAGSLVHAGEGAAVAAGNVETSQRIVDVLLGALAQAIPERIPAAAQGTMNNVIFGGGDQADNTWVYYETLAGGMGAHASGNGLSAVQCHMTNTKNSSIEVLEMHYPLRLRAYALRHGSGGAGLHHGGDGLIREWEVLEGCHLSLLSERRTNAPWGLAGGETGRSGINSICRDGVWSALPGKCTTRLMAGDRLRVETPGGGGYGLSRENEHQDSDHDHTGN</sequence>
<dbReference type="GO" id="GO:0005829">
    <property type="term" value="C:cytosol"/>
    <property type="evidence" value="ECO:0007669"/>
    <property type="project" value="TreeGrafter"/>
</dbReference>
<dbReference type="InterPro" id="IPR003692">
    <property type="entry name" value="Hydantoinase_B"/>
</dbReference>
<comment type="caution">
    <text evidence="3">The sequence shown here is derived from an EMBL/GenBank/DDBJ whole genome shotgun (WGS) entry which is preliminary data.</text>
</comment>
<evidence type="ECO:0000259" key="2">
    <source>
        <dbReference type="Pfam" id="PF02538"/>
    </source>
</evidence>
<dbReference type="OrthoDB" id="5288472at2"/>
<proteinExistence type="predicted"/>
<evidence type="ECO:0000313" key="4">
    <source>
        <dbReference type="Proteomes" id="UP000005297"/>
    </source>
</evidence>
<keyword evidence="4" id="KW-1185">Reference proteome</keyword>
<gene>
    <name evidence="3" type="ORF">SPV1_01557</name>
</gene>
<dbReference type="STRING" id="314344.AL013_01480"/>
<name>Q0F2F7_9PROT</name>
<feature type="region of interest" description="Disordered" evidence="1">
    <location>
        <begin position="502"/>
        <end position="529"/>
    </location>
</feature>
<dbReference type="AlphaFoldDB" id="Q0F2F7"/>
<dbReference type="PANTHER" id="PTHR11365:SF23">
    <property type="entry name" value="HYPOTHETICAL 5-OXOPROLINASE (EUROFUNG)-RELATED"/>
    <property type="match status" value="1"/>
</dbReference>
<protein>
    <submittedName>
        <fullName evidence="3">N-methylhydantoinase B</fullName>
    </submittedName>
</protein>
<dbReference type="eggNOG" id="COG0146">
    <property type="taxonomic scope" value="Bacteria"/>
</dbReference>
<organism evidence="3 4">
    <name type="scientific">Mariprofundus ferrooxydans PV-1</name>
    <dbReference type="NCBI Taxonomy" id="314345"/>
    <lineage>
        <taxon>Bacteria</taxon>
        <taxon>Pseudomonadati</taxon>
        <taxon>Pseudomonadota</taxon>
        <taxon>Candidatius Mariprofundia</taxon>
        <taxon>Mariprofundales</taxon>
        <taxon>Mariprofundaceae</taxon>
        <taxon>Mariprofundus</taxon>
    </lineage>
</organism>
<dbReference type="Proteomes" id="UP000005297">
    <property type="component" value="Unassembled WGS sequence"/>
</dbReference>
<dbReference type="RefSeq" id="WP_009850612.1">
    <property type="nucleotide sequence ID" value="NZ_DS022295.1"/>
</dbReference>
<accession>Q0F2F7</accession>
<dbReference type="HOGENOM" id="CLU_020413_1_0_0"/>
<evidence type="ECO:0000313" key="3">
    <source>
        <dbReference type="EMBL" id="EAU55593.1"/>
    </source>
</evidence>
<dbReference type="GO" id="GO:0017168">
    <property type="term" value="F:5-oxoprolinase (ATP-hydrolyzing) activity"/>
    <property type="evidence" value="ECO:0007669"/>
    <property type="project" value="TreeGrafter"/>
</dbReference>
<feature type="domain" description="Hydantoinase B/oxoprolinase" evidence="2">
    <location>
        <begin position="4"/>
        <end position="512"/>
    </location>
</feature>
<evidence type="ECO:0000256" key="1">
    <source>
        <dbReference type="SAM" id="MobiDB-lite"/>
    </source>
</evidence>
<dbReference type="GO" id="GO:0006749">
    <property type="term" value="P:glutathione metabolic process"/>
    <property type="evidence" value="ECO:0007669"/>
    <property type="project" value="TreeGrafter"/>
</dbReference>
<dbReference type="Pfam" id="PF02538">
    <property type="entry name" value="Hydantoinase_B"/>
    <property type="match status" value="1"/>
</dbReference>
<dbReference type="InParanoid" id="Q0F2F7"/>
<dbReference type="InterPro" id="IPR045079">
    <property type="entry name" value="Oxoprolinase-like"/>
</dbReference>
<feature type="compositionally biased region" description="Basic and acidic residues" evidence="1">
    <location>
        <begin position="515"/>
        <end position="529"/>
    </location>
</feature>
<dbReference type="PANTHER" id="PTHR11365">
    <property type="entry name" value="5-OXOPROLINASE RELATED"/>
    <property type="match status" value="1"/>
</dbReference>
<reference evidence="3 4" key="1">
    <citation type="submission" date="2006-09" db="EMBL/GenBank/DDBJ databases">
        <authorList>
            <person name="Emerson D."/>
            <person name="Ferriera S."/>
            <person name="Johnson J."/>
            <person name="Kravitz S."/>
            <person name="Halpern A."/>
            <person name="Remington K."/>
            <person name="Beeson K."/>
            <person name="Tran B."/>
            <person name="Rogers Y.-H."/>
            <person name="Friedman R."/>
            <person name="Venter J.C."/>
        </authorList>
    </citation>
    <scope>NUCLEOTIDE SEQUENCE [LARGE SCALE GENOMIC DNA]</scope>
    <source>
        <strain evidence="3 4">PV-1</strain>
    </source>
</reference>